<dbReference type="AlphaFoldDB" id="A0AA36EFP8"/>
<sequence>MMREIKSLTRKRLIDLFHRFNQLETCRQYVKVERRSVRKIFEALEHLRLLEAIIAHDESRSMCKRDMKVDVTQNGCWKINFISFTCINQYICFPRSNIVTSDAYVVKKDLRSIDYGLHIYTNYSIFLTTQYEVTS</sequence>
<name>A0AA36EFP8_LACSI</name>
<accession>A0AA36EFP8</accession>
<organism evidence="1 2">
    <name type="scientific">Lactuca saligna</name>
    <name type="common">Willowleaf lettuce</name>
    <dbReference type="NCBI Taxonomy" id="75948"/>
    <lineage>
        <taxon>Eukaryota</taxon>
        <taxon>Viridiplantae</taxon>
        <taxon>Streptophyta</taxon>
        <taxon>Embryophyta</taxon>
        <taxon>Tracheophyta</taxon>
        <taxon>Spermatophyta</taxon>
        <taxon>Magnoliopsida</taxon>
        <taxon>eudicotyledons</taxon>
        <taxon>Gunneridae</taxon>
        <taxon>Pentapetalae</taxon>
        <taxon>asterids</taxon>
        <taxon>campanulids</taxon>
        <taxon>Asterales</taxon>
        <taxon>Asteraceae</taxon>
        <taxon>Cichorioideae</taxon>
        <taxon>Cichorieae</taxon>
        <taxon>Lactucinae</taxon>
        <taxon>Lactuca</taxon>
    </lineage>
</organism>
<evidence type="ECO:0000313" key="2">
    <source>
        <dbReference type="Proteomes" id="UP001177003"/>
    </source>
</evidence>
<keyword evidence="2" id="KW-1185">Reference proteome</keyword>
<dbReference type="Proteomes" id="UP001177003">
    <property type="component" value="Chromosome 7"/>
</dbReference>
<protein>
    <submittedName>
        <fullName evidence="1">Uncharacterized protein</fullName>
    </submittedName>
</protein>
<evidence type="ECO:0000313" key="1">
    <source>
        <dbReference type="EMBL" id="CAI9294791.1"/>
    </source>
</evidence>
<gene>
    <name evidence="1" type="ORF">LSALG_LOCUS33756</name>
</gene>
<reference evidence="1" key="1">
    <citation type="submission" date="2023-04" db="EMBL/GenBank/DDBJ databases">
        <authorList>
            <person name="Vijverberg K."/>
            <person name="Xiong W."/>
            <person name="Schranz E."/>
        </authorList>
    </citation>
    <scope>NUCLEOTIDE SEQUENCE</scope>
</reference>
<dbReference type="EMBL" id="OX465083">
    <property type="protein sequence ID" value="CAI9294791.1"/>
    <property type="molecule type" value="Genomic_DNA"/>
</dbReference>
<proteinExistence type="predicted"/>